<evidence type="ECO:0000256" key="3">
    <source>
        <dbReference type="ARBA" id="ARBA00004496"/>
    </source>
</evidence>
<dbReference type="GO" id="GO:0071555">
    <property type="term" value="P:cell wall organization"/>
    <property type="evidence" value="ECO:0007669"/>
    <property type="project" value="UniProtKB-KW"/>
</dbReference>
<evidence type="ECO:0000256" key="9">
    <source>
        <dbReference type="ARBA" id="ARBA00022857"/>
    </source>
</evidence>
<evidence type="ECO:0000256" key="6">
    <source>
        <dbReference type="ARBA" id="ARBA00022618"/>
    </source>
</evidence>
<keyword evidence="12 16" id="KW-0560">Oxidoreductase</keyword>
<dbReference type="AlphaFoldDB" id="A0A1F7ULB2"/>
<keyword evidence="5 16" id="KW-0963">Cytoplasm</keyword>
<keyword evidence="14 16" id="KW-0961">Cell wall biogenesis/degradation</keyword>
<dbReference type="Gene3D" id="3.30.465.10">
    <property type="match status" value="1"/>
</dbReference>
<gene>
    <name evidence="16" type="primary">murB</name>
    <name evidence="18" type="ORF">A3E39_02365</name>
</gene>
<evidence type="ECO:0000256" key="15">
    <source>
        <dbReference type="ARBA" id="ARBA00048914"/>
    </source>
</evidence>
<evidence type="ECO:0000256" key="7">
    <source>
        <dbReference type="ARBA" id="ARBA00022630"/>
    </source>
</evidence>
<evidence type="ECO:0000313" key="19">
    <source>
        <dbReference type="Proteomes" id="UP000176603"/>
    </source>
</evidence>
<dbReference type="Gene3D" id="3.90.78.10">
    <property type="entry name" value="UDP-N-acetylenolpyruvoylglucosamine reductase, C-terminal domain"/>
    <property type="match status" value="1"/>
</dbReference>
<dbReference type="InterPro" id="IPR016166">
    <property type="entry name" value="FAD-bd_PCMH"/>
</dbReference>
<keyword evidence="8 16" id="KW-0274">FAD</keyword>
<dbReference type="SUPFAM" id="SSF56194">
    <property type="entry name" value="Uridine diphospho-N-Acetylenolpyruvylglucosamine reductase, MurB, C-terminal domain"/>
    <property type="match status" value="1"/>
</dbReference>
<dbReference type="UniPathway" id="UPA00219"/>
<sequence>MKALTPEQIANVVERLPTVIRDEPMSKHTNFRIGGPARLYVVANDTDALVNVVRVARDAGVPWTVFGGGSNILVSDDAYEGLMIQAALRGMNVEGASVTCEPGVITAFAARMSADAGLTGFEWAVGVPGTIGGAVYGNAGCFGGEMKDVIESVDAYRVADDQRLTYTKVDCRFGYRESRFKHEPHLILGCTLRLAVGEKDAARRRMVEIIALRKAKQPLEQSSAGCVFKNFEFSDESALEILRRTLRLRSGQAVEVPAEMLAAKRLSAGWLVDQVGMLGKTVGGVAVSDKHGNFVVNAGGGRAQDVIALMSVIKMKVRDELGIFLEDEVQLVGFE</sequence>
<comment type="subcellular location">
    <subcellularLocation>
        <location evidence="3 16">Cytoplasm</location>
    </subcellularLocation>
</comment>
<reference evidence="18 19" key="1">
    <citation type="journal article" date="2016" name="Nat. Commun.">
        <title>Thousands of microbial genomes shed light on interconnected biogeochemical processes in an aquifer system.</title>
        <authorList>
            <person name="Anantharaman K."/>
            <person name="Brown C.T."/>
            <person name="Hug L.A."/>
            <person name="Sharon I."/>
            <person name="Castelle C.J."/>
            <person name="Probst A.J."/>
            <person name="Thomas B.C."/>
            <person name="Singh A."/>
            <person name="Wilkins M.J."/>
            <person name="Karaoz U."/>
            <person name="Brodie E.L."/>
            <person name="Williams K.H."/>
            <person name="Hubbard S.S."/>
            <person name="Banfield J.F."/>
        </authorList>
    </citation>
    <scope>NUCLEOTIDE SEQUENCE [LARGE SCALE GENOMIC DNA]</scope>
</reference>
<evidence type="ECO:0000256" key="8">
    <source>
        <dbReference type="ARBA" id="ARBA00022827"/>
    </source>
</evidence>
<keyword evidence="10 16" id="KW-0133">Cell shape</keyword>
<evidence type="ECO:0000256" key="4">
    <source>
        <dbReference type="ARBA" id="ARBA00004752"/>
    </source>
</evidence>
<evidence type="ECO:0000256" key="14">
    <source>
        <dbReference type="ARBA" id="ARBA00023316"/>
    </source>
</evidence>
<protein>
    <recommendedName>
        <fullName evidence="16">UDP-N-acetylenolpyruvoylglucosamine reductase</fullName>
        <ecNumber evidence="16">1.3.1.98</ecNumber>
    </recommendedName>
    <alternativeName>
        <fullName evidence="16">UDP-N-acetylmuramate dehydrogenase</fullName>
    </alternativeName>
</protein>
<evidence type="ECO:0000256" key="13">
    <source>
        <dbReference type="ARBA" id="ARBA00023306"/>
    </source>
</evidence>
<dbReference type="Gene3D" id="3.30.43.10">
    <property type="entry name" value="Uridine Diphospho-n-acetylenolpyruvylglucosamine Reductase, domain 2"/>
    <property type="match status" value="1"/>
</dbReference>
<dbReference type="Pfam" id="PF02873">
    <property type="entry name" value="MurB_C"/>
    <property type="match status" value="1"/>
</dbReference>
<name>A0A1F7ULB2_9BACT</name>
<dbReference type="InterPro" id="IPR006094">
    <property type="entry name" value="Oxid_FAD_bind_N"/>
</dbReference>
<dbReference type="GO" id="GO:0005829">
    <property type="term" value="C:cytosol"/>
    <property type="evidence" value="ECO:0007669"/>
    <property type="project" value="TreeGrafter"/>
</dbReference>
<dbReference type="GO" id="GO:0051301">
    <property type="term" value="P:cell division"/>
    <property type="evidence" value="ECO:0007669"/>
    <property type="project" value="UniProtKB-KW"/>
</dbReference>
<dbReference type="NCBIfam" id="TIGR00179">
    <property type="entry name" value="murB"/>
    <property type="match status" value="1"/>
</dbReference>
<dbReference type="STRING" id="1802399.A3E39_02365"/>
<dbReference type="PANTHER" id="PTHR21071">
    <property type="entry name" value="UDP-N-ACETYLENOLPYRUVOYLGLUCOSAMINE REDUCTASE"/>
    <property type="match status" value="1"/>
</dbReference>
<dbReference type="EMBL" id="MGEH01000018">
    <property type="protein sequence ID" value="OGL79066.1"/>
    <property type="molecule type" value="Genomic_DNA"/>
</dbReference>
<keyword evidence="7 16" id="KW-0285">Flavoprotein</keyword>
<comment type="pathway">
    <text evidence="4 16">Cell wall biogenesis; peptidoglycan biosynthesis.</text>
</comment>
<dbReference type="InterPro" id="IPR016169">
    <property type="entry name" value="FAD-bd_PCMH_sub2"/>
</dbReference>
<dbReference type="NCBIfam" id="NF010480">
    <property type="entry name" value="PRK13905.1"/>
    <property type="match status" value="1"/>
</dbReference>
<evidence type="ECO:0000256" key="1">
    <source>
        <dbReference type="ARBA" id="ARBA00001974"/>
    </source>
</evidence>
<dbReference type="GO" id="GO:0071949">
    <property type="term" value="F:FAD binding"/>
    <property type="evidence" value="ECO:0007669"/>
    <property type="project" value="InterPro"/>
</dbReference>
<comment type="caution">
    <text evidence="18">The sequence shown here is derived from an EMBL/GenBank/DDBJ whole genome shotgun (WGS) entry which is preliminary data.</text>
</comment>
<dbReference type="SUPFAM" id="SSF56176">
    <property type="entry name" value="FAD-binding/transporter-associated domain-like"/>
    <property type="match status" value="1"/>
</dbReference>
<dbReference type="PANTHER" id="PTHR21071:SF4">
    <property type="entry name" value="UDP-N-ACETYLENOLPYRUVOYLGLUCOSAMINE REDUCTASE"/>
    <property type="match status" value="1"/>
</dbReference>
<dbReference type="InterPro" id="IPR036318">
    <property type="entry name" value="FAD-bd_PCMH-like_sf"/>
</dbReference>
<evidence type="ECO:0000256" key="10">
    <source>
        <dbReference type="ARBA" id="ARBA00022960"/>
    </source>
</evidence>
<dbReference type="Proteomes" id="UP000176603">
    <property type="component" value="Unassembled WGS sequence"/>
</dbReference>
<comment type="cofactor">
    <cofactor evidence="1 16">
        <name>FAD</name>
        <dbReference type="ChEBI" id="CHEBI:57692"/>
    </cofactor>
</comment>
<evidence type="ECO:0000256" key="12">
    <source>
        <dbReference type="ARBA" id="ARBA00023002"/>
    </source>
</evidence>
<dbReference type="EC" id="1.3.1.98" evidence="16"/>
<keyword evidence="11 16" id="KW-0573">Peptidoglycan synthesis</keyword>
<keyword evidence="13 16" id="KW-0131">Cell cycle</keyword>
<dbReference type="GO" id="GO:0009252">
    <property type="term" value="P:peptidoglycan biosynthetic process"/>
    <property type="evidence" value="ECO:0007669"/>
    <property type="project" value="UniProtKB-UniRule"/>
</dbReference>
<dbReference type="GO" id="GO:0008360">
    <property type="term" value="P:regulation of cell shape"/>
    <property type="evidence" value="ECO:0007669"/>
    <property type="project" value="UniProtKB-KW"/>
</dbReference>
<evidence type="ECO:0000313" key="18">
    <source>
        <dbReference type="EMBL" id="OGL79066.1"/>
    </source>
</evidence>
<feature type="active site" evidence="16">
    <location>
        <position position="176"/>
    </location>
</feature>
<evidence type="ECO:0000256" key="11">
    <source>
        <dbReference type="ARBA" id="ARBA00022984"/>
    </source>
</evidence>
<dbReference type="InterPro" id="IPR016167">
    <property type="entry name" value="FAD-bd_PCMH_sub1"/>
</dbReference>
<dbReference type="HAMAP" id="MF_00037">
    <property type="entry name" value="MurB"/>
    <property type="match status" value="1"/>
</dbReference>
<dbReference type="InterPro" id="IPR036635">
    <property type="entry name" value="MurB_C_sf"/>
</dbReference>
<feature type="active site" description="Proton donor" evidence="16">
    <location>
        <position position="226"/>
    </location>
</feature>
<comment type="similarity">
    <text evidence="16">Belongs to the MurB family.</text>
</comment>
<proteinExistence type="inferred from homology"/>
<dbReference type="InterPro" id="IPR011601">
    <property type="entry name" value="MurB_C"/>
</dbReference>
<evidence type="ECO:0000256" key="2">
    <source>
        <dbReference type="ARBA" id="ARBA00003921"/>
    </source>
</evidence>
<comment type="catalytic activity">
    <reaction evidence="15 16">
        <text>UDP-N-acetyl-alpha-D-muramate + NADP(+) = UDP-N-acetyl-3-O-(1-carboxyvinyl)-alpha-D-glucosamine + NADPH + H(+)</text>
        <dbReference type="Rhea" id="RHEA:12248"/>
        <dbReference type="ChEBI" id="CHEBI:15378"/>
        <dbReference type="ChEBI" id="CHEBI:57783"/>
        <dbReference type="ChEBI" id="CHEBI:58349"/>
        <dbReference type="ChEBI" id="CHEBI:68483"/>
        <dbReference type="ChEBI" id="CHEBI:70757"/>
        <dbReference type="EC" id="1.3.1.98"/>
    </reaction>
</comment>
<evidence type="ECO:0000259" key="17">
    <source>
        <dbReference type="PROSITE" id="PS51387"/>
    </source>
</evidence>
<evidence type="ECO:0000256" key="5">
    <source>
        <dbReference type="ARBA" id="ARBA00022490"/>
    </source>
</evidence>
<dbReference type="InterPro" id="IPR003170">
    <property type="entry name" value="MurB"/>
</dbReference>
<dbReference type="PROSITE" id="PS51387">
    <property type="entry name" value="FAD_PCMH"/>
    <property type="match status" value="1"/>
</dbReference>
<keyword evidence="6 16" id="KW-0132">Cell division</keyword>
<accession>A0A1F7ULB2</accession>
<organism evidence="18 19">
    <name type="scientific">Candidatus Uhrbacteria bacterium RIFCSPHIGHO2_12_FULL_60_25</name>
    <dbReference type="NCBI Taxonomy" id="1802399"/>
    <lineage>
        <taxon>Bacteria</taxon>
        <taxon>Candidatus Uhriibacteriota</taxon>
    </lineage>
</organism>
<dbReference type="Pfam" id="PF01565">
    <property type="entry name" value="FAD_binding_4"/>
    <property type="match status" value="1"/>
</dbReference>
<evidence type="ECO:0000256" key="16">
    <source>
        <dbReference type="HAMAP-Rule" id="MF_00037"/>
    </source>
</evidence>
<feature type="domain" description="FAD-binding PCMH-type" evidence="17">
    <location>
        <begin position="32"/>
        <end position="248"/>
    </location>
</feature>
<comment type="function">
    <text evidence="2 16">Cell wall formation.</text>
</comment>
<feature type="active site" evidence="16">
    <location>
        <position position="328"/>
    </location>
</feature>
<dbReference type="GO" id="GO:0008762">
    <property type="term" value="F:UDP-N-acetylmuramate dehydrogenase activity"/>
    <property type="evidence" value="ECO:0007669"/>
    <property type="project" value="UniProtKB-UniRule"/>
</dbReference>
<keyword evidence="9 16" id="KW-0521">NADP</keyword>